<dbReference type="PANTHER" id="PTHR33865:SF3">
    <property type="entry name" value="PROTEIN FAM183B"/>
    <property type="match status" value="1"/>
</dbReference>
<dbReference type="InterPro" id="IPR029214">
    <property type="entry name" value="CFAP144"/>
</dbReference>
<dbReference type="Pfam" id="PF14886">
    <property type="entry name" value="FAM183"/>
    <property type="match status" value="1"/>
</dbReference>
<feature type="compositionally biased region" description="Polar residues" evidence="7">
    <location>
        <begin position="15"/>
        <end position="24"/>
    </location>
</feature>
<keyword evidence="9" id="KW-1185">Reference proteome</keyword>
<dbReference type="GO" id="GO:0097546">
    <property type="term" value="C:ciliary base"/>
    <property type="evidence" value="ECO:0007669"/>
    <property type="project" value="TreeGrafter"/>
</dbReference>
<proteinExistence type="inferred from homology"/>
<dbReference type="AlphaFoldDB" id="A0AAD5S7U5"/>
<evidence type="ECO:0000256" key="2">
    <source>
        <dbReference type="ARBA" id="ARBA00004245"/>
    </source>
</evidence>
<evidence type="ECO:0000256" key="1">
    <source>
        <dbReference type="ARBA" id="ARBA00004138"/>
    </source>
</evidence>
<keyword evidence="3" id="KW-0963">Cytoplasm</keyword>
<keyword evidence="5" id="KW-0966">Cell projection</keyword>
<dbReference type="PANTHER" id="PTHR33865">
    <property type="entry name" value="PROTEIN FAM183B"/>
    <property type="match status" value="1"/>
</dbReference>
<sequence length="185" mass="20347">MPRRAAPPPLAQQRSTNHISAAPSPTTADFLAARSSPTTDKEVAIFRETLRKEMKYFRPQERFVVTAGVNYHILTDKPTNVTPTWSRFGQGVDPTLLTYAERITQSPPQKYDRPATSAQVYGWDVKPLCKENAHLMHRPKRKTEITGYYGGTGRYGATVVRGSRGPVSSASGGGKGGGFSVPRIR</sequence>
<feature type="region of interest" description="Disordered" evidence="7">
    <location>
        <begin position="1"/>
        <end position="24"/>
    </location>
</feature>
<evidence type="ECO:0000256" key="7">
    <source>
        <dbReference type="SAM" id="MobiDB-lite"/>
    </source>
</evidence>
<evidence type="ECO:0000313" key="9">
    <source>
        <dbReference type="Proteomes" id="UP001212841"/>
    </source>
</evidence>
<evidence type="ECO:0000256" key="3">
    <source>
        <dbReference type="ARBA" id="ARBA00022490"/>
    </source>
</evidence>
<comment type="similarity">
    <text evidence="6">Belongs to the CFAP144 family.</text>
</comment>
<comment type="caution">
    <text evidence="8">The sequence shown here is derived from an EMBL/GenBank/DDBJ whole genome shotgun (WGS) entry which is preliminary data.</text>
</comment>
<evidence type="ECO:0000256" key="6">
    <source>
        <dbReference type="ARBA" id="ARBA00034777"/>
    </source>
</evidence>
<gene>
    <name evidence="8" type="ORF">HK097_000649</name>
</gene>
<protein>
    <submittedName>
        <fullName evidence="8">Uncharacterized protein</fullName>
    </submittedName>
</protein>
<evidence type="ECO:0000256" key="5">
    <source>
        <dbReference type="ARBA" id="ARBA00023273"/>
    </source>
</evidence>
<accession>A0AAD5S7U5</accession>
<feature type="region of interest" description="Disordered" evidence="7">
    <location>
        <begin position="163"/>
        <end position="185"/>
    </location>
</feature>
<dbReference type="Proteomes" id="UP001212841">
    <property type="component" value="Unassembled WGS sequence"/>
</dbReference>
<comment type="subcellular location">
    <subcellularLocation>
        <location evidence="1">Cell projection</location>
        <location evidence="1">Cilium</location>
    </subcellularLocation>
    <subcellularLocation>
        <location evidence="2">Cytoplasm</location>
        <location evidence="2">Cytoskeleton</location>
    </subcellularLocation>
</comment>
<name>A0AAD5S7U5_9FUNG</name>
<evidence type="ECO:0000313" key="8">
    <source>
        <dbReference type="EMBL" id="KAJ3046665.1"/>
    </source>
</evidence>
<reference evidence="8" key="1">
    <citation type="submission" date="2020-05" db="EMBL/GenBank/DDBJ databases">
        <title>Phylogenomic resolution of chytrid fungi.</title>
        <authorList>
            <person name="Stajich J.E."/>
            <person name="Amses K."/>
            <person name="Simmons R."/>
            <person name="Seto K."/>
            <person name="Myers J."/>
            <person name="Bonds A."/>
            <person name="Quandt C.A."/>
            <person name="Barry K."/>
            <person name="Liu P."/>
            <person name="Grigoriev I."/>
            <person name="Longcore J.E."/>
            <person name="James T.Y."/>
        </authorList>
    </citation>
    <scope>NUCLEOTIDE SEQUENCE</scope>
    <source>
        <strain evidence="8">JEL0318</strain>
    </source>
</reference>
<feature type="compositionally biased region" description="Pro residues" evidence="7">
    <location>
        <begin position="1"/>
        <end position="10"/>
    </location>
</feature>
<keyword evidence="4" id="KW-0206">Cytoskeleton</keyword>
<dbReference type="GO" id="GO:0005856">
    <property type="term" value="C:cytoskeleton"/>
    <property type="evidence" value="ECO:0007669"/>
    <property type="project" value="UniProtKB-SubCell"/>
</dbReference>
<dbReference type="EMBL" id="JADGJD010001119">
    <property type="protein sequence ID" value="KAJ3046665.1"/>
    <property type="molecule type" value="Genomic_DNA"/>
</dbReference>
<evidence type="ECO:0000256" key="4">
    <source>
        <dbReference type="ARBA" id="ARBA00023212"/>
    </source>
</evidence>
<organism evidence="8 9">
    <name type="scientific">Rhizophlyctis rosea</name>
    <dbReference type="NCBI Taxonomy" id="64517"/>
    <lineage>
        <taxon>Eukaryota</taxon>
        <taxon>Fungi</taxon>
        <taxon>Fungi incertae sedis</taxon>
        <taxon>Chytridiomycota</taxon>
        <taxon>Chytridiomycota incertae sedis</taxon>
        <taxon>Chytridiomycetes</taxon>
        <taxon>Rhizophlyctidales</taxon>
        <taxon>Rhizophlyctidaceae</taxon>
        <taxon>Rhizophlyctis</taxon>
    </lineage>
</organism>